<dbReference type="OrthoDB" id="1918at10239"/>
<evidence type="ECO:0000256" key="2">
    <source>
        <dbReference type="ARBA" id="ARBA00022431"/>
    </source>
</evidence>
<feature type="region of interest" description="Disordered" evidence="5">
    <location>
        <begin position="399"/>
        <end position="477"/>
    </location>
</feature>
<protein>
    <submittedName>
        <fullName evidence="7">Viral protein</fullName>
    </submittedName>
</protein>
<dbReference type="GO" id="GO:0005198">
    <property type="term" value="F:structural molecule activity"/>
    <property type="evidence" value="ECO:0007669"/>
    <property type="project" value="InterPro"/>
</dbReference>
<sequence>MAEEAFELIRRTGGSRIQYSVRTAGGLFKTVPNYTYSQAVGLAERNIPIDIREGAVNLNEYINFEHNFSQLNSGEQIPLDNIELNTTELSSSVEEGLSLGTTASETTPLLSSTGGVGAAAAGTGSAVASGGSTALAVGGGLIGSAIIGGLIGGLTTKSTDSVEEPNHIDPVVSLPDHHYIGPGNTLSGIKPVDTDDHIALDHDKAYEQAKTQQDIQNADKKSAGEFLTDIIENSNPHSIAGYIGLKAKETVEGLVGVKYPANLPISSDPGMGREIRALNKYPIHRDPSRHDDFPSSKSQQRYVWDAWNRARQNHGLPRVDPPPRLGLGVTFRPPTNPRTGLRQPSTSISYRQWKDTRKSGSSGPLFDVLSKSVADDLTPDEQSEITDILSQIEGGSISIADFDNRDGAGPSSAADPSPGLPDDDIEMVSTRGQKRPNEDEQGGSVAPADRPEAAPAAPAQGTGHNSSSDGGFDSAQGPISFLPTGGYEVKSGYMVFKKVHRMKSWAIPYWNIAASTVRSGANIVTTPLAKIPWEYAFFYMSPEEFLLLPAGSFMDSCLINVTQTVASTGYPIGGTEASTATTNHPKVLCIGKDLEKTMRGGIDRGLDFSDNMIPSLKADANSSVIYDDFIAKQYGTDQTAADNAIVVPGVGHKIPFYNQNHFCVYQPNRAQAKAKGFFTENTATPPVITSDSSPGFEYFQNYIRECNANDTTWNHVDTMKYKFNYAPIGQQFKQLEIVTDSFNQSVGNAQYYNAKRTVTGTTVGGNTAIAESFVPSNRNSLPIVTYKSAPMEKGSYYVRGDSAGKPSRQPSYHIGMRAIDKASPADNDSRASKFVHANIEFEIEAVLVVRLPSYPNRFIRPKFYNTSLENAAMGIGTYPAFGPEKFVTFGLLNDSATAPAVNPIDQVGDEPTEDDMVCVPSRQRPRRSLPEVSTRVLRKKSVLV</sequence>
<dbReference type="GO" id="GO:0039615">
    <property type="term" value="C:T=1 icosahedral viral capsid"/>
    <property type="evidence" value="ECO:0007669"/>
    <property type="project" value="UniProtKB-KW"/>
</dbReference>
<keyword evidence="3" id="KW-0167">Capsid protein</keyword>
<evidence type="ECO:0000313" key="7">
    <source>
        <dbReference type="EMBL" id="AKC42762.1"/>
    </source>
</evidence>
<dbReference type="EMBL" id="KP410261">
    <property type="protein sequence ID" value="AKC42762.1"/>
    <property type="molecule type" value="Genomic_DNA"/>
</dbReference>
<comment type="subcellular location">
    <subcellularLocation>
        <location evidence="1">Virion</location>
    </subcellularLocation>
</comment>
<reference evidence="7 8" key="1">
    <citation type="submission" date="2015-01" db="EMBL/GenBank/DDBJ databases">
        <title>First complete genome of a parvovirus, Cherax quadricarinatus densovirus from freshwater crayfish Cherax quadricarinatus.</title>
        <authorList>
            <person name="Bochow S.R."/>
            <person name="Condon K.M.L."/>
            <person name="Elliman J."/>
            <person name="Owens L."/>
        </authorList>
    </citation>
    <scope>NUCLEOTIDE SEQUENCE [LARGE SCALE GENOMIC DNA]</scope>
    <source>
        <strain evidence="7">1</strain>
    </source>
</reference>
<keyword evidence="8" id="KW-1185">Reference proteome</keyword>
<keyword evidence="2" id="KW-1140">T=1 icosahedral capsid protein</keyword>
<evidence type="ECO:0000259" key="6">
    <source>
        <dbReference type="Pfam" id="PF08398"/>
    </source>
</evidence>
<evidence type="ECO:0000313" key="8">
    <source>
        <dbReference type="Proteomes" id="UP000101593"/>
    </source>
</evidence>
<dbReference type="InterPro" id="IPR003433">
    <property type="entry name" value="Capsid_VP4_densovirus"/>
</dbReference>
<dbReference type="SUPFAM" id="SSF88645">
    <property type="entry name" value="ssDNA viruses"/>
    <property type="match status" value="1"/>
</dbReference>
<dbReference type="InterPro" id="IPR016184">
    <property type="entry name" value="Capsid/spike_ssDNA_virus"/>
</dbReference>
<dbReference type="KEGG" id="vg:24248402"/>
<proteinExistence type="predicted"/>
<evidence type="ECO:0000256" key="3">
    <source>
        <dbReference type="ARBA" id="ARBA00022561"/>
    </source>
</evidence>
<feature type="region of interest" description="Disordered" evidence="5">
    <location>
        <begin position="313"/>
        <end position="366"/>
    </location>
</feature>
<evidence type="ECO:0000256" key="5">
    <source>
        <dbReference type="SAM" id="MobiDB-lite"/>
    </source>
</evidence>
<dbReference type="GeneID" id="24248402"/>
<dbReference type="Pfam" id="PF08398">
    <property type="entry name" value="Phospholip_A2_4"/>
    <property type="match status" value="1"/>
</dbReference>
<dbReference type="RefSeq" id="YP_009134734.1">
    <property type="nucleotide sequence ID" value="NC_026943.1"/>
</dbReference>
<accession>A0A0E3XUQ8</accession>
<organism evidence="7 8">
    <name type="scientific">Cherax quadricarinatus densovirus</name>
    <dbReference type="NCBI Taxonomy" id="1642018"/>
    <lineage>
        <taxon>Viruses</taxon>
        <taxon>Monodnaviria</taxon>
        <taxon>Shotokuvirae</taxon>
        <taxon>Cossaviricota</taxon>
        <taxon>Quintoviricetes</taxon>
        <taxon>Piccovirales</taxon>
        <taxon>Parvoviridae</taxon>
        <taxon>Densovirinae</taxon>
        <taxon>Aquambidensovirus</taxon>
        <taxon>Aquambidensovirus decapod1</taxon>
    </lineage>
</organism>
<feature type="domain" description="Phospholipase A2-like" evidence="6">
    <location>
        <begin position="173"/>
        <end position="229"/>
    </location>
</feature>
<dbReference type="InterPro" id="IPR013607">
    <property type="entry name" value="Phospholipase_A2-like"/>
</dbReference>
<gene>
    <name evidence="7" type="primary">VP</name>
</gene>
<evidence type="ECO:0000256" key="4">
    <source>
        <dbReference type="ARBA" id="ARBA00022844"/>
    </source>
</evidence>
<dbReference type="Proteomes" id="UP000101593">
    <property type="component" value="Segment"/>
</dbReference>
<dbReference type="Pfam" id="PF02336">
    <property type="entry name" value="Denso_VP4"/>
    <property type="match status" value="1"/>
</dbReference>
<keyword evidence="4" id="KW-0946">Virion</keyword>
<evidence type="ECO:0000256" key="1">
    <source>
        <dbReference type="ARBA" id="ARBA00004328"/>
    </source>
</evidence>
<name>A0A0E3XUQ8_9VIRU</name>